<dbReference type="PANTHER" id="PTHR11691:SF73">
    <property type="entry name" value="INTERFERON BETA"/>
    <property type="match status" value="1"/>
</dbReference>
<keyword evidence="4 9" id="KW-0202">Cytokine</keyword>
<sequence length="184" mass="21768">MSTFGLLQIGLMLSCTTKISSLHCNHLPLQQSKVIESSLQLLDKMGEKFPRQCLGEKMFFRFPEQVLKARQKETVKVAVEEIFQNIFYIFSKNLTLAAWDGRALEQFQNGLHQQIEQVEACVIKKQTHYFWSREASRLKLKKYFQKIDCFLKDRQHSLCSWEVSRAEMRRCLQFVDKVIRRLDD</sequence>
<gene>
    <name evidence="11" type="primary">LOC112981885</name>
</gene>
<dbReference type="GO" id="GO:0005615">
    <property type="term" value="C:extracellular space"/>
    <property type="evidence" value="ECO:0007669"/>
    <property type="project" value="UniProtKB-KW"/>
</dbReference>
<evidence type="ECO:0000313" key="12">
    <source>
        <dbReference type="Proteomes" id="UP000694423"/>
    </source>
</evidence>
<dbReference type="Proteomes" id="UP000694423">
    <property type="component" value="Unplaced"/>
</dbReference>
<dbReference type="GO" id="GO:0006955">
    <property type="term" value="P:immune response"/>
    <property type="evidence" value="ECO:0007669"/>
    <property type="project" value="UniProtKB-ARBA"/>
</dbReference>
<keyword evidence="7 9" id="KW-0051">Antiviral defense</keyword>
<dbReference type="SUPFAM" id="SSF47266">
    <property type="entry name" value="4-helical cytokines"/>
    <property type="match status" value="1"/>
</dbReference>
<dbReference type="InterPro" id="IPR009079">
    <property type="entry name" value="4_helix_cytokine-like_core"/>
</dbReference>
<dbReference type="AlphaFoldDB" id="A0A8C4J8X9"/>
<keyword evidence="6 10" id="KW-0732">Signal</keyword>
<evidence type="ECO:0000256" key="6">
    <source>
        <dbReference type="ARBA" id="ARBA00022729"/>
    </source>
</evidence>
<evidence type="ECO:0000256" key="9">
    <source>
        <dbReference type="RuleBase" id="RU000436"/>
    </source>
</evidence>
<evidence type="ECO:0000256" key="2">
    <source>
        <dbReference type="ARBA" id="ARBA00004613"/>
    </source>
</evidence>
<dbReference type="Pfam" id="PF00143">
    <property type="entry name" value="Interferon"/>
    <property type="match status" value="1"/>
</dbReference>
<evidence type="ECO:0000256" key="1">
    <source>
        <dbReference type="ARBA" id="ARBA00002718"/>
    </source>
</evidence>
<evidence type="ECO:0000256" key="4">
    <source>
        <dbReference type="ARBA" id="ARBA00022514"/>
    </source>
</evidence>
<accession>A0A8C4J8X9</accession>
<keyword evidence="5" id="KW-0964">Secreted</keyword>
<dbReference type="GO" id="GO:0005126">
    <property type="term" value="F:cytokine receptor binding"/>
    <property type="evidence" value="ECO:0007669"/>
    <property type="project" value="InterPro"/>
</dbReference>
<dbReference type="Gene3D" id="1.20.1250.10">
    <property type="match status" value="1"/>
</dbReference>
<reference evidence="11" key="1">
    <citation type="submission" date="2025-08" db="UniProtKB">
        <authorList>
            <consortium name="Ensembl"/>
        </authorList>
    </citation>
    <scope>IDENTIFICATION</scope>
</reference>
<feature type="signal peptide" evidence="10">
    <location>
        <begin position="1"/>
        <end position="21"/>
    </location>
</feature>
<protein>
    <submittedName>
        <fullName evidence="11">Interferon alpha-10-like</fullName>
    </submittedName>
</protein>
<organism evidence="11 12">
    <name type="scientific">Dromaius novaehollandiae</name>
    <name type="common">Emu</name>
    <dbReference type="NCBI Taxonomy" id="8790"/>
    <lineage>
        <taxon>Eukaryota</taxon>
        <taxon>Metazoa</taxon>
        <taxon>Chordata</taxon>
        <taxon>Craniata</taxon>
        <taxon>Vertebrata</taxon>
        <taxon>Euteleostomi</taxon>
        <taxon>Archelosauria</taxon>
        <taxon>Archosauria</taxon>
        <taxon>Dinosauria</taxon>
        <taxon>Saurischia</taxon>
        <taxon>Theropoda</taxon>
        <taxon>Coelurosauria</taxon>
        <taxon>Aves</taxon>
        <taxon>Palaeognathae</taxon>
        <taxon>Casuariiformes</taxon>
        <taxon>Dromaiidae</taxon>
        <taxon>Dromaius</taxon>
    </lineage>
</organism>
<keyword evidence="8" id="KW-1015">Disulfide bond</keyword>
<dbReference type="InterPro" id="IPR000471">
    <property type="entry name" value="Interferon_alpha/beta/delta"/>
</dbReference>
<evidence type="ECO:0000256" key="3">
    <source>
        <dbReference type="ARBA" id="ARBA00011033"/>
    </source>
</evidence>
<comment type="function">
    <text evidence="1">Has antiviral activities.</text>
</comment>
<name>A0A8C4J8X9_DRONO</name>
<evidence type="ECO:0000256" key="5">
    <source>
        <dbReference type="ARBA" id="ARBA00022525"/>
    </source>
</evidence>
<dbReference type="PRINTS" id="PR00266">
    <property type="entry name" value="INTERFERONAB"/>
</dbReference>
<feature type="chain" id="PRO_5034099203" evidence="10">
    <location>
        <begin position="22"/>
        <end position="184"/>
    </location>
</feature>
<evidence type="ECO:0000313" key="11">
    <source>
        <dbReference type="Ensembl" id="ENSDNVP00000005952.1"/>
    </source>
</evidence>
<dbReference type="GO" id="GO:0051607">
    <property type="term" value="P:defense response to virus"/>
    <property type="evidence" value="ECO:0007669"/>
    <property type="project" value="UniProtKB-KW"/>
</dbReference>
<dbReference type="Ensembl" id="ENSDNVT00000007180.1">
    <property type="protein sequence ID" value="ENSDNVP00000005952.1"/>
    <property type="gene ID" value="ENSDNVG00000004260.1"/>
</dbReference>
<dbReference type="RefSeq" id="XP_025953664.1">
    <property type="nucleotide sequence ID" value="XM_026097879.2"/>
</dbReference>
<dbReference type="SMART" id="SM00076">
    <property type="entry name" value="IFabd"/>
    <property type="match status" value="1"/>
</dbReference>
<keyword evidence="12" id="KW-1185">Reference proteome</keyword>
<dbReference type="GeneID" id="112981885"/>
<dbReference type="KEGG" id="dne:112981885"/>
<comment type="similarity">
    <text evidence="3 9">Belongs to the alpha/beta interferon family.</text>
</comment>
<comment type="subcellular location">
    <subcellularLocation>
        <location evidence="2">Secreted</location>
    </subcellularLocation>
</comment>
<evidence type="ECO:0000256" key="8">
    <source>
        <dbReference type="ARBA" id="ARBA00023157"/>
    </source>
</evidence>
<dbReference type="PANTHER" id="PTHR11691">
    <property type="entry name" value="TYPE I INTERFERON"/>
    <property type="match status" value="1"/>
</dbReference>
<dbReference type="GO" id="GO:0005125">
    <property type="term" value="F:cytokine activity"/>
    <property type="evidence" value="ECO:0007669"/>
    <property type="project" value="UniProtKB-KW"/>
</dbReference>
<evidence type="ECO:0000256" key="10">
    <source>
        <dbReference type="SAM" id="SignalP"/>
    </source>
</evidence>
<dbReference type="OrthoDB" id="8922121at2759"/>
<evidence type="ECO:0000256" key="7">
    <source>
        <dbReference type="ARBA" id="ARBA00023118"/>
    </source>
</evidence>
<reference evidence="11" key="2">
    <citation type="submission" date="2025-09" db="UniProtKB">
        <authorList>
            <consortium name="Ensembl"/>
        </authorList>
    </citation>
    <scope>IDENTIFICATION</scope>
</reference>
<proteinExistence type="inferred from homology"/>